<dbReference type="Gene3D" id="2.10.25.10">
    <property type="entry name" value="Laminin"/>
    <property type="match status" value="1"/>
</dbReference>
<dbReference type="SUPFAM" id="SSF57567">
    <property type="entry name" value="Serine protease inhibitors"/>
    <property type="match status" value="1"/>
</dbReference>
<feature type="chain" id="PRO_5035680399" description="TIL domain-containing protein" evidence="1">
    <location>
        <begin position="21"/>
        <end position="83"/>
    </location>
</feature>
<accession>A0A7R9LN01</accession>
<protein>
    <recommendedName>
        <fullName evidence="2">TIL domain-containing protein</fullName>
    </recommendedName>
</protein>
<reference evidence="3" key="1">
    <citation type="submission" date="2020-11" db="EMBL/GenBank/DDBJ databases">
        <authorList>
            <person name="Tran Van P."/>
        </authorList>
    </citation>
    <scope>NUCLEOTIDE SEQUENCE</scope>
</reference>
<evidence type="ECO:0000313" key="3">
    <source>
        <dbReference type="EMBL" id="CAD7644703.1"/>
    </source>
</evidence>
<feature type="domain" description="TIL" evidence="2">
    <location>
        <begin position="26"/>
        <end position="77"/>
    </location>
</feature>
<dbReference type="EMBL" id="OC886755">
    <property type="protein sequence ID" value="CAD7644703.1"/>
    <property type="molecule type" value="Genomic_DNA"/>
</dbReference>
<dbReference type="EMBL" id="CAJPIZ010032180">
    <property type="protein sequence ID" value="CAG2120222.1"/>
    <property type="molecule type" value="Genomic_DNA"/>
</dbReference>
<dbReference type="Pfam" id="PF01826">
    <property type="entry name" value="TIL"/>
    <property type="match status" value="1"/>
</dbReference>
<evidence type="ECO:0000259" key="2">
    <source>
        <dbReference type="Pfam" id="PF01826"/>
    </source>
</evidence>
<dbReference type="InterPro" id="IPR002919">
    <property type="entry name" value="TIL_dom"/>
</dbReference>
<proteinExistence type="predicted"/>
<evidence type="ECO:0000313" key="4">
    <source>
        <dbReference type="Proteomes" id="UP000759131"/>
    </source>
</evidence>
<gene>
    <name evidence="3" type="ORF">OSB1V03_LOCUS20169</name>
</gene>
<feature type="signal peptide" evidence="1">
    <location>
        <begin position="1"/>
        <end position="20"/>
    </location>
</feature>
<keyword evidence="1" id="KW-0732">Signal</keyword>
<organism evidence="3">
    <name type="scientific">Medioppia subpectinata</name>
    <dbReference type="NCBI Taxonomy" id="1979941"/>
    <lineage>
        <taxon>Eukaryota</taxon>
        <taxon>Metazoa</taxon>
        <taxon>Ecdysozoa</taxon>
        <taxon>Arthropoda</taxon>
        <taxon>Chelicerata</taxon>
        <taxon>Arachnida</taxon>
        <taxon>Acari</taxon>
        <taxon>Acariformes</taxon>
        <taxon>Sarcoptiformes</taxon>
        <taxon>Oribatida</taxon>
        <taxon>Brachypylina</taxon>
        <taxon>Oppioidea</taxon>
        <taxon>Oppiidae</taxon>
        <taxon>Medioppia</taxon>
    </lineage>
</organism>
<dbReference type="OrthoDB" id="6481432at2759"/>
<name>A0A7R9LN01_9ACAR</name>
<dbReference type="CDD" id="cd19941">
    <property type="entry name" value="TIL"/>
    <property type="match status" value="1"/>
</dbReference>
<sequence length="83" mass="9262">MRYIIVTMLFVVSIASISQAAERCVNGRYHSCTSACPETCFKNPGFCFGSCVPGCKCHHGYVLKERYGNICVKPKNCMKRIFG</sequence>
<dbReference type="InterPro" id="IPR036084">
    <property type="entry name" value="Ser_inhib-like_sf"/>
</dbReference>
<dbReference type="Proteomes" id="UP000759131">
    <property type="component" value="Unassembled WGS sequence"/>
</dbReference>
<dbReference type="AlphaFoldDB" id="A0A7R9LN01"/>
<keyword evidence="4" id="KW-1185">Reference proteome</keyword>
<evidence type="ECO:0000256" key="1">
    <source>
        <dbReference type="SAM" id="SignalP"/>
    </source>
</evidence>